<protein>
    <submittedName>
        <fullName evidence="2">Uncharacterized protein</fullName>
    </submittedName>
</protein>
<feature type="transmembrane region" description="Helical" evidence="1">
    <location>
        <begin position="38"/>
        <end position="58"/>
    </location>
</feature>
<reference evidence="2" key="1">
    <citation type="journal article" date="2014" name="Front. Microbiol.">
        <title>High frequency of phylogenetically diverse reductive dehalogenase-homologous genes in deep subseafloor sedimentary metagenomes.</title>
        <authorList>
            <person name="Kawai M."/>
            <person name="Futagami T."/>
            <person name="Toyoda A."/>
            <person name="Takaki Y."/>
            <person name="Nishi S."/>
            <person name="Hori S."/>
            <person name="Arai W."/>
            <person name="Tsubouchi T."/>
            <person name="Morono Y."/>
            <person name="Uchiyama I."/>
            <person name="Ito T."/>
            <person name="Fujiyama A."/>
            <person name="Inagaki F."/>
            <person name="Takami H."/>
        </authorList>
    </citation>
    <scope>NUCLEOTIDE SEQUENCE</scope>
    <source>
        <strain evidence="2">Expedition CK06-06</strain>
    </source>
</reference>
<proteinExistence type="predicted"/>
<feature type="transmembrane region" description="Helical" evidence="1">
    <location>
        <begin position="7"/>
        <end position="26"/>
    </location>
</feature>
<name>X1QKH1_9ZZZZ</name>
<sequence length="72" mass="7726">MSKEGWLAVIKGGSALLAMVLIWRLVETALLMGIDGVMFFIGVAAIAGLGGYQIRWVIDAVRSTISSKSKEE</sequence>
<dbReference type="EMBL" id="BARV01026687">
    <property type="protein sequence ID" value="GAI43774.1"/>
    <property type="molecule type" value="Genomic_DNA"/>
</dbReference>
<comment type="caution">
    <text evidence="2">The sequence shown here is derived from an EMBL/GenBank/DDBJ whole genome shotgun (WGS) entry which is preliminary data.</text>
</comment>
<keyword evidence="1" id="KW-1133">Transmembrane helix</keyword>
<evidence type="ECO:0000256" key="1">
    <source>
        <dbReference type="SAM" id="Phobius"/>
    </source>
</evidence>
<keyword evidence="1" id="KW-0472">Membrane</keyword>
<keyword evidence="1" id="KW-0812">Transmembrane</keyword>
<dbReference type="AlphaFoldDB" id="X1QKH1"/>
<gene>
    <name evidence="2" type="ORF">S06H3_43082</name>
</gene>
<evidence type="ECO:0000313" key="2">
    <source>
        <dbReference type="EMBL" id="GAI43774.1"/>
    </source>
</evidence>
<organism evidence="2">
    <name type="scientific">marine sediment metagenome</name>
    <dbReference type="NCBI Taxonomy" id="412755"/>
    <lineage>
        <taxon>unclassified sequences</taxon>
        <taxon>metagenomes</taxon>
        <taxon>ecological metagenomes</taxon>
    </lineage>
</organism>
<accession>X1QKH1</accession>